<reference evidence="1" key="1">
    <citation type="submission" date="2005-03" db="EMBL/GenBank/DDBJ databases">
        <authorList>
            <person name="Town C.D."/>
        </authorList>
    </citation>
    <scope>NUCLEOTIDE SEQUENCE</scope>
</reference>
<sequence length="115" mass="12638">MVGSRPLGGSCLGSVWAQESGGLIAFDSRSGFGKSGFRVLYVEYLYYLLLCFLRYSGECCSYYGSVGEFIPLWVTLSATTKTNLFSWVGNLSLKKFNNVALSRLNSNSYSSECCS</sequence>
<gene>
    <name evidence="1" type="ORF">MtrDRAFT_AC157373g25v2</name>
</gene>
<organism evidence="1">
    <name type="scientific">Medicago truncatula</name>
    <name type="common">Barrel medic</name>
    <name type="synonym">Medicago tribuloides</name>
    <dbReference type="NCBI Taxonomy" id="3880"/>
    <lineage>
        <taxon>Eukaryota</taxon>
        <taxon>Viridiplantae</taxon>
        <taxon>Streptophyta</taxon>
        <taxon>Embryophyta</taxon>
        <taxon>Tracheophyta</taxon>
        <taxon>Spermatophyta</taxon>
        <taxon>Magnoliopsida</taxon>
        <taxon>eudicotyledons</taxon>
        <taxon>Gunneridae</taxon>
        <taxon>Pentapetalae</taxon>
        <taxon>rosids</taxon>
        <taxon>fabids</taxon>
        <taxon>Fabales</taxon>
        <taxon>Fabaceae</taxon>
        <taxon>Papilionoideae</taxon>
        <taxon>50 kb inversion clade</taxon>
        <taxon>NPAAA clade</taxon>
        <taxon>Hologalegina</taxon>
        <taxon>IRL clade</taxon>
        <taxon>Trifolieae</taxon>
        <taxon>Medicago</taxon>
    </lineage>
</organism>
<dbReference type="AlphaFoldDB" id="Q2HS54"/>
<reference evidence="1" key="2">
    <citation type="submission" date="2007-03" db="EMBL/GenBank/DDBJ databases">
        <authorList>
            <consortium name="The International Medicago Genome Annotation Group"/>
        </authorList>
    </citation>
    <scope>NUCLEOTIDE SEQUENCE</scope>
</reference>
<protein>
    <submittedName>
        <fullName evidence="1">Uncharacterized protein</fullName>
    </submittedName>
</protein>
<name>Q2HS54_MEDTR</name>
<evidence type="ECO:0000313" key="1">
    <source>
        <dbReference type="EMBL" id="ABD33362.2"/>
    </source>
</evidence>
<proteinExistence type="predicted"/>
<accession>Q2HS54</accession>
<dbReference type="EMBL" id="AC157373">
    <property type="protein sequence ID" value="ABD33362.2"/>
    <property type="molecule type" value="Genomic_DNA"/>
</dbReference>